<dbReference type="Proteomes" id="UP000829196">
    <property type="component" value="Unassembled WGS sequence"/>
</dbReference>
<proteinExistence type="predicted"/>
<accession>A0A8T3ATP7</accession>
<gene>
    <name evidence="1" type="ORF">KFK09_020327</name>
</gene>
<keyword evidence="2" id="KW-1185">Reference proteome</keyword>
<sequence length="94" mass="10864">MIYVFDECINANKTNHLIFSTVKVPTCNNIKVFISFRLNVVAYIHYNISFDALSIFCLSSEIEPRTLNSVQTCNGNFILWKLIKINIYFGNSYV</sequence>
<dbReference type="AlphaFoldDB" id="A0A8T3ATP7"/>
<comment type="caution">
    <text evidence="1">The sequence shown here is derived from an EMBL/GenBank/DDBJ whole genome shotgun (WGS) entry which is preliminary data.</text>
</comment>
<evidence type="ECO:0000313" key="2">
    <source>
        <dbReference type="Proteomes" id="UP000829196"/>
    </source>
</evidence>
<protein>
    <submittedName>
        <fullName evidence="1">Uncharacterized protein</fullName>
    </submittedName>
</protein>
<dbReference type="EMBL" id="JAGYWB010000014">
    <property type="protein sequence ID" value="KAI0499424.1"/>
    <property type="molecule type" value="Genomic_DNA"/>
</dbReference>
<reference evidence="1" key="1">
    <citation type="journal article" date="2022" name="Front. Genet.">
        <title>Chromosome-Scale Assembly of the Dendrobium nobile Genome Provides Insights Into the Molecular Mechanism of the Biosynthesis of the Medicinal Active Ingredient of Dendrobium.</title>
        <authorList>
            <person name="Xu Q."/>
            <person name="Niu S.-C."/>
            <person name="Li K.-L."/>
            <person name="Zheng P.-J."/>
            <person name="Zhang X.-J."/>
            <person name="Jia Y."/>
            <person name="Liu Y."/>
            <person name="Niu Y.-X."/>
            <person name="Yu L.-H."/>
            <person name="Chen D.-F."/>
            <person name="Zhang G.-Q."/>
        </authorList>
    </citation>
    <scope>NUCLEOTIDE SEQUENCE</scope>
    <source>
        <tissue evidence="1">Leaf</tissue>
    </source>
</reference>
<organism evidence="1 2">
    <name type="scientific">Dendrobium nobile</name>
    <name type="common">Orchid</name>
    <dbReference type="NCBI Taxonomy" id="94219"/>
    <lineage>
        <taxon>Eukaryota</taxon>
        <taxon>Viridiplantae</taxon>
        <taxon>Streptophyta</taxon>
        <taxon>Embryophyta</taxon>
        <taxon>Tracheophyta</taxon>
        <taxon>Spermatophyta</taxon>
        <taxon>Magnoliopsida</taxon>
        <taxon>Liliopsida</taxon>
        <taxon>Asparagales</taxon>
        <taxon>Orchidaceae</taxon>
        <taxon>Epidendroideae</taxon>
        <taxon>Malaxideae</taxon>
        <taxon>Dendrobiinae</taxon>
        <taxon>Dendrobium</taxon>
    </lineage>
</organism>
<name>A0A8T3ATP7_DENNO</name>
<evidence type="ECO:0000313" key="1">
    <source>
        <dbReference type="EMBL" id="KAI0499424.1"/>
    </source>
</evidence>